<comment type="caution">
    <text evidence="2">The sequence shown here is derived from an EMBL/GenBank/DDBJ whole genome shotgun (WGS) entry which is preliminary data.</text>
</comment>
<dbReference type="AlphaFoldDB" id="A0A9P9EI67"/>
<dbReference type="OrthoDB" id="5237031at2759"/>
<organism evidence="2 3">
    <name type="scientific">Dactylonectria macrodidyma</name>
    <dbReference type="NCBI Taxonomy" id="307937"/>
    <lineage>
        <taxon>Eukaryota</taxon>
        <taxon>Fungi</taxon>
        <taxon>Dikarya</taxon>
        <taxon>Ascomycota</taxon>
        <taxon>Pezizomycotina</taxon>
        <taxon>Sordariomycetes</taxon>
        <taxon>Hypocreomycetidae</taxon>
        <taxon>Hypocreales</taxon>
        <taxon>Nectriaceae</taxon>
        <taxon>Dactylonectria</taxon>
    </lineage>
</organism>
<feature type="region of interest" description="Disordered" evidence="1">
    <location>
        <begin position="328"/>
        <end position="348"/>
    </location>
</feature>
<protein>
    <submittedName>
        <fullName evidence="2">Uncharacterized protein</fullName>
    </submittedName>
</protein>
<dbReference type="EMBL" id="JAGMUV010000012">
    <property type="protein sequence ID" value="KAH7137579.1"/>
    <property type="molecule type" value="Genomic_DNA"/>
</dbReference>
<accession>A0A9P9EI67</accession>
<evidence type="ECO:0000313" key="2">
    <source>
        <dbReference type="EMBL" id="KAH7137579.1"/>
    </source>
</evidence>
<name>A0A9P9EI67_9HYPO</name>
<evidence type="ECO:0000313" key="3">
    <source>
        <dbReference type="Proteomes" id="UP000738349"/>
    </source>
</evidence>
<feature type="region of interest" description="Disordered" evidence="1">
    <location>
        <begin position="1"/>
        <end position="30"/>
    </location>
</feature>
<keyword evidence="3" id="KW-1185">Reference proteome</keyword>
<proteinExistence type="predicted"/>
<sequence length="348" mass="39947">MATTVASLISEHPTNPVKDTYKQSDSSKSWAKSYPPISKLRVHTSVQGPDSVVANFDDAFLGEYDDESLRLNEPGYPPNYRKWRLDSEADGIQWFHTEISNIVLSAFASYPNVLQASHEKALSETRTDQTVDVSYSISHGKERMLLAIGEFKRGLLRRDQWQSGKIEAAQQSTLSRELRGYAHKYDCPQIFCFDNYSFLMLQFRARDKHDIKDAKCEVDCWIFPRENFHGSPLRYALYRLLVQGFRRCQGSWPMDVSLYAVRPSRREFYTGRPLWKLEDGKTYGSPWGHTRKVDPTHGAFFWTDTDGSTPLLDQNGDKVWDTEAFWESDQEQAKQADPLAGEDLYGPG</sequence>
<reference evidence="2" key="1">
    <citation type="journal article" date="2021" name="Nat. Commun.">
        <title>Genetic determinants of endophytism in the Arabidopsis root mycobiome.</title>
        <authorList>
            <person name="Mesny F."/>
            <person name="Miyauchi S."/>
            <person name="Thiergart T."/>
            <person name="Pickel B."/>
            <person name="Atanasova L."/>
            <person name="Karlsson M."/>
            <person name="Huettel B."/>
            <person name="Barry K.W."/>
            <person name="Haridas S."/>
            <person name="Chen C."/>
            <person name="Bauer D."/>
            <person name="Andreopoulos W."/>
            <person name="Pangilinan J."/>
            <person name="LaButti K."/>
            <person name="Riley R."/>
            <person name="Lipzen A."/>
            <person name="Clum A."/>
            <person name="Drula E."/>
            <person name="Henrissat B."/>
            <person name="Kohler A."/>
            <person name="Grigoriev I.V."/>
            <person name="Martin F.M."/>
            <person name="Hacquard S."/>
        </authorList>
    </citation>
    <scope>NUCLEOTIDE SEQUENCE</scope>
    <source>
        <strain evidence="2">MPI-CAGE-AT-0147</strain>
    </source>
</reference>
<evidence type="ECO:0000256" key="1">
    <source>
        <dbReference type="SAM" id="MobiDB-lite"/>
    </source>
</evidence>
<gene>
    <name evidence="2" type="ORF">EDB81DRAFT_656248</name>
</gene>
<dbReference type="Proteomes" id="UP000738349">
    <property type="component" value="Unassembled WGS sequence"/>
</dbReference>